<evidence type="ECO:0000313" key="2">
    <source>
        <dbReference type="Proteomes" id="UP000489600"/>
    </source>
</evidence>
<keyword evidence="2" id="KW-1185">Reference proteome</keyword>
<dbReference type="EMBL" id="CABITT030000004">
    <property type="protein sequence ID" value="VVB03393.1"/>
    <property type="molecule type" value="Genomic_DNA"/>
</dbReference>
<protein>
    <submittedName>
        <fullName evidence="1">Uncharacterized protein</fullName>
    </submittedName>
</protein>
<name>A0A565BP22_9BRAS</name>
<comment type="caution">
    <text evidence="1">The sequence shown here is derived from an EMBL/GenBank/DDBJ whole genome shotgun (WGS) entry which is preliminary data.</text>
</comment>
<proteinExistence type="predicted"/>
<organism evidence="1 2">
    <name type="scientific">Arabis nemorensis</name>
    <dbReference type="NCBI Taxonomy" id="586526"/>
    <lineage>
        <taxon>Eukaryota</taxon>
        <taxon>Viridiplantae</taxon>
        <taxon>Streptophyta</taxon>
        <taxon>Embryophyta</taxon>
        <taxon>Tracheophyta</taxon>
        <taxon>Spermatophyta</taxon>
        <taxon>Magnoliopsida</taxon>
        <taxon>eudicotyledons</taxon>
        <taxon>Gunneridae</taxon>
        <taxon>Pentapetalae</taxon>
        <taxon>rosids</taxon>
        <taxon>malvids</taxon>
        <taxon>Brassicales</taxon>
        <taxon>Brassicaceae</taxon>
        <taxon>Arabideae</taxon>
        <taxon>Arabis</taxon>
    </lineage>
</organism>
<reference evidence="1" key="1">
    <citation type="submission" date="2019-07" db="EMBL/GenBank/DDBJ databases">
        <authorList>
            <person name="Dittberner H."/>
        </authorList>
    </citation>
    <scope>NUCLEOTIDE SEQUENCE [LARGE SCALE GENOMIC DNA]</scope>
</reference>
<dbReference type="AlphaFoldDB" id="A0A565BP22"/>
<sequence>MEVPDDDDLNHILFASRFRKLTLAEIEHIFYASIHLHFPITAGANIPVNTPGVYRVDTANFEDLNNWEHFHGGPYGSNRVTSSFIRRPGGQGGHIESADPGLITLRGTLAILQRADGMWW</sequence>
<dbReference type="Proteomes" id="UP000489600">
    <property type="component" value="Unassembled WGS sequence"/>
</dbReference>
<gene>
    <name evidence="1" type="ORF">ANE_LOCUS13837</name>
</gene>
<evidence type="ECO:0000313" key="1">
    <source>
        <dbReference type="EMBL" id="VVB03393.1"/>
    </source>
</evidence>
<accession>A0A565BP22</accession>